<reference evidence="3" key="1">
    <citation type="submission" date="2014-05" db="EMBL/GenBank/DDBJ databases">
        <title>Key roles for freshwater Actinobacteria revealed by deep metagenomic sequencing.</title>
        <authorList>
            <person name="Ghai R."/>
            <person name="Mizuno C.M."/>
            <person name="Picazo A."/>
            <person name="Camacho A."/>
            <person name="Rodriguez-Valera F."/>
        </authorList>
    </citation>
    <scope>NUCLEOTIDE SEQUENCE</scope>
</reference>
<gene>
    <name evidence="3" type="ORF">GM50_3555</name>
</gene>
<dbReference type="Pfam" id="PF00535">
    <property type="entry name" value="Glycos_transf_2"/>
    <property type="match status" value="1"/>
</dbReference>
<accession>A0A094Q6W1</accession>
<dbReference type="CDD" id="cd02525">
    <property type="entry name" value="Succinoglycan_BP_ExoA"/>
    <property type="match status" value="1"/>
</dbReference>
<proteinExistence type="predicted"/>
<dbReference type="EMBL" id="JNSK01000007">
    <property type="protein sequence ID" value="KGA19915.1"/>
    <property type="molecule type" value="Genomic_DNA"/>
</dbReference>
<feature type="transmembrane region" description="Helical" evidence="1">
    <location>
        <begin position="279"/>
        <end position="299"/>
    </location>
</feature>
<name>A0A094Q6W1_9ZZZZ</name>
<feature type="domain" description="Glycosyltransferase 2-like" evidence="2">
    <location>
        <begin position="19"/>
        <end position="148"/>
    </location>
</feature>
<organism evidence="3">
    <name type="scientific">freshwater metagenome</name>
    <dbReference type="NCBI Taxonomy" id="449393"/>
    <lineage>
        <taxon>unclassified sequences</taxon>
        <taxon>metagenomes</taxon>
        <taxon>ecological metagenomes</taxon>
    </lineage>
</organism>
<keyword evidence="1" id="KW-1133">Transmembrane helix</keyword>
<dbReference type="InterPro" id="IPR001173">
    <property type="entry name" value="Glyco_trans_2-like"/>
</dbReference>
<protein>
    <recommendedName>
        <fullName evidence="2">Glycosyltransferase 2-like domain-containing protein</fullName>
    </recommendedName>
</protein>
<dbReference type="SUPFAM" id="SSF53448">
    <property type="entry name" value="Nucleotide-diphospho-sugar transferases"/>
    <property type="match status" value="1"/>
</dbReference>
<sequence length="334" mass="36014">MATSPDQRFTELSTSPEVSVILPVLNEANHLAAAVNAILSQDYQGEFEVILAVGPSKDQTWEIANGLAEVDARVVVVDNPTGKTAVGLNIALSKSTAPVIVRVDGHAEIPENYISIAVGLLRETGAVNVGGLMGAVGKTKFEKSVARAMRSPLGVGAAKFHTGGGASEVDTVYLGCFLREALVSIGGFDERFIRAQDWELNFRLREQGGKIFFDPRLEVTYRPRPNLTALAKQYFEYGRWRRVVSRKHAGTINYRYLAPPFAFLGTIASLVAGSLISPFLFIPAGIYAGFTLLAGALLGKGIIEKIILPSVLFTMQMSWGAGFITSPKSLVPRD</sequence>
<evidence type="ECO:0000259" key="2">
    <source>
        <dbReference type="Pfam" id="PF00535"/>
    </source>
</evidence>
<dbReference type="InterPro" id="IPR050834">
    <property type="entry name" value="Glycosyltransf_2"/>
</dbReference>
<evidence type="ECO:0000256" key="1">
    <source>
        <dbReference type="SAM" id="Phobius"/>
    </source>
</evidence>
<dbReference type="InterPro" id="IPR029044">
    <property type="entry name" value="Nucleotide-diphossugar_trans"/>
</dbReference>
<feature type="transmembrane region" description="Helical" evidence="1">
    <location>
        <begin position="256"/>
        <end position="273"/>
    </location>
</feature>
<dbReference type="PANTHER" id="PTHR43685:SF2">
    <property type="entry name" value="GLYCOSYLTRANSFERASE 2-LIKE DOMAIN-CONTAINING PROTEIN"/>
    <property type="match status" value="1"/>
</dbReference>
<keyword evidence="1" id="KW-0812">Transmembrane</keyword>
<evidence type="ECO:0000313" key="3">
    <source>
        <dbReference type="EMBL" id="KGA19915.1"/>
    </source>
</evidence>
<dbReference type="PANTHER" id="PTHR43685">
    <property type="entry name" value="GLYCOSYLTRANSFERASE"/>
    <property type="match status" value="1"/>
</dbReference>
<comment type="caution">
    <text evidence="3">The sequence shown here is derived from an EMBL/GenBank/DDBJ whole genome shotgun (WGS) entry which is preliminary data.</text>
</comment>
<keyword evidence="1" id="KW-0472">Membrane</keyword>
<feature type="transmembrane region" description="Helical" evidence="1">
    <location>
        <begin position="306"/>
        <end position="324"/>
    </location>
</feature>
<dbReference type="AlphaFoldDB" id="A0A094Q6W1"/>
<dbReference type="Gene3D" id="3.90.550.10">
    <property type="entry name" value="Spore Coat Polysaccharide Biosynthesis Protein SpsA, Chain A"/>
    <property type="match status" value="1"/>
</dbReference>